<dbReference type="InterPro" id="IPR030678">
    <property type="entry name" value="Peptide/Ni-bd"/>
</dbReference>
<dbReference type="Gene3D" id="3.40.190.10">
    <property type="entry name" value="Periplasmic binding protein-like II"/>
    <property type="match status" value="1"/>
</dbReference>
<dbReference type="Proteomes" id="UP001499930">
    <property type="component" value="Unassembled WGS sequence"/>
</dbReference>
<dbReference type="SUPFAM" id="SSF53850">
    <property type="entry name" value="Periplasmic binding protein-like II"/>
    <property type="match status" value="1"/>
</dbReference>
<keyword evidence="3" id="KW-0813">Transport</keyword>
<dbReference type="RefSeq" id="WP_344898257.1">
    <property type="nucleotide sequence ID" value="NZ_BAAAWD010000012.1"/>
</dbReference>
<evidence type="ECO:0000313" key="8">
    <source>
        <dbReference type="Proteomes" id="UP001499930"/>
    </source>
</evidence>
<dbReference type="CDD" id="cd08512">
    <property type="entry name" value="PBP2_NikA_DppA_OppA_like_7"/>
    <property type="match status" value="1"/>
</dbReference>
<feature type="domain" description="Solute-binding protein family 5" evidence="6">
    <location>
        <begin position="90"/>
        <end position="444"/>
    </location>
</feature>
<dbReference type="InterPro" id="IPR000914">
    <property type="entry name" value="SBP_5_dom"/>
</dbReference>
<dbReference type="PIRSF" id="PIRSF002741">
    <property type="entry name" value="MppA"/>
    <property type="match status" value="1"/>
</dbReference>
<feature type="signal peptide" evidence="5">
    <location>
        <begin position="1"/>
        <end position="20"/>
    </location>
</feature>
<evidence type="ECO:0000256" key="4">
    <source>
        <dbReference type="ARBA" id="ARBA00022729"/>
    </source>
</evidence>
<dbReference type="Pfam" id="PF00496">
    <property type="entry name" value="SBP_bac_5"/>
    <property type="match status" value="1"/>
</dbReference>
<evidence type="ECO:0000256" key="2">
    <source>
        <dbReference type="ARBA" id="ARBA00005695"/>
    </source>
</evidence>
<evidence type="ECO:0000256" key="1">
    <source>
        <dbReference type="ARBA" id="ARBA00004196"/>
    </source>
</evidence>
<dbReference type="PANTHER" id="PTHR30290:SF10">
    <property type="entry name" value="PERIPLASMIC OLIGOPEPTIDE-BINDING PROTEIN-RELATED"/>
    <property type="match status" value="1"/>
</dbReference>
<comment type="similarity">
    <text evidence="2">Belongs to the bacterial solute-binding protein 5 family.</text>
</comment>
<dbReference type="PANTHER" id="PTHR30290">
    <property type="entry name" value="PERIPLASMIC BINDING COMPONENT OF ABC TRANSPORTER"/>
    <property type="match status" value="1"/>
</dbReference>
<dbReference type="InterPro" id="IPR039424">
    <property type="entry name" value="SBP_5"/>
</dbReference>
<feature type="chain" id="PRO_5045509925" evidence="5">
    <location>
        <begin position="21"/>
        <end position="531"/>
    </location>
</feature>
<evidence type="ECO:0000256" key="5">
    <source>
        <dbReference type="SAM" id="SignalP"/>
    </source>
</evidence>
<keyword evidence="4 5" id="KW-0732">Signal</keyword>
<evidence type="ECO:0000256" key="3">
    <source>
        <dbReference type="ARBA" id="ARBA00022448"/>
    </source>
</evidence>
<organism evidence="7 8">
    <name type="scientific">Streptosporangium longisporum</name>
    <dbReference type="NCBI Taxonomy" id="46187"/>
    <lineage>
        <taxon>Bacteria</taxon>
        <taxon>Bacillati</taxon>
        <taxon>Actinomycetota</taxon>
        <taxon>Actinomycetes</taxon>
        <taxon>Streptosporangiales</taxon>
        <taxon>Streptosporangiaceae</taxon>
        <taxon>Streptosporangium</taxon>
    </lineage>
</organism>
<dbReference type="EMBL" id="BAAAWD010000012">
    <property type="protein sequence ID" value="GAA3015522.1"/>
    <property type="molecule type" value="Genomic_DNA"/>
</dbReference>
<evidence type="ECO:0000259" key="6">
    <source>
        <dbReference type="Pfam" id="PF00496"/>
    </source>
</evidence>
<dbReference type="PROSITE" id="PS51257">
    <property type="entry name" value="PROKAR_LIPOPROTEIN"/>
    <property type="match status" value="1"/>
</dbReference>
<dbReference type="Gene3D" id="3.10.105.10">
    <property type="entry name" value="Dipeptide-binding Protein, Domain 3"/>
    <property type="match status" value="1"/>
</dbReference>
<proteinExistence type="inferred from homology"/>
<dbReference type="Gene3D" id="3.90.76.10">
    <property type="entry name" value="Dipeptide-binding Protein, Domain 1"/>
    <property type="match status" value="1"/>
</dbReference>
<comment type="caution">
    <text evidence="7">The sequence shown here is derived from an EMBL/GenBank/DDBJ whole genome shotgun (WGS) entry which is preliminary data.</text>
</comment>
<keyword evidence="8" id="KW-1185">Reference proteome</keyword>
<protein>
    <submittedName>
        <fullName evidence="7">ABC transporter substrate-binding protein</fullName>
    </submittedName>
</protein>
<evidence type="ECO:0000313" key="7">
    <source>
        <dbReference type="EMBL" id="GAA3015522.1"/>
    </source>
</evidence>
<comment type="subcellular location">
    <subcellularLocation>
        <location evidence="1">Cell envelope</location>
    </subcellularLocation>
</comment>
<reference evidence="7 8" key="1">
    <citation type="journal article" date="2019" name="Int. J. Syst. Evol. Microbiol.">
        <title>The Global Catalogue of Microorganisms (GCM) 10K type strain sequencing project: providing services to taxonomists for standard genome sequencing and annotation.</title>
        <authorList>
            <consortium name="The Broad Institute Genomics Platform"/>
            <consortium name="The Broad Institute Genome Sequencing Center for Infectious Disease"/>
            <person name="Wu L."/>
            <person name="Ma J."/>
        </authorList>
    </citation>
    <scope>NUCLEOTIDE SEQUENCE [LARGE SCALE GENOMIC DNA]</scope>
    <source>
        <strain evidence="7 8">JCM 3106</strain>
    </source>
</reference>
<name>A0ABN3Y2W5_9ACTN</name>
<sequence>MVGRRGLAVLGLGVVAALTAACGGGGGAAGTAPTSGGTGGAAGGGTLVVDTSFQLKTADPARQFEPTAQTVLYPVYETLVTYKGADVKTAVPGVAELPKIDESFKKFTFTLRDGVKFSDGTPMTAKDVVYTFERIAGLKGNPSFLLDGIKTEAPDDKTVVLTTEKPDSALMAKLSNPALGIENSAAVEKMGGTKDAESDKAEPEFAKASYGSGPYKITKFDAASEVVLERNDGYWGTKPVYSKIVVRNVQANVQQLNLTQGGSQLALDLRPDQATSLGENVTVNKTAAADIAFLLVNDDPAVSSTTSNKDFQEAVRYGVDYAGLLNLVGEGAVQPGGVVPSMFSGALAPADAVKRDVARAKAALAKSGISSPSVKLNYASDLTYKGVGMADIAARLQQNLKEVGIDVQLDGKPVTTALDSYRAGKDELSLQWWGPDYNHPNDYLLFTPGQMVGLRAGWKENAAPEITELADKAETAADATRDADFQALQKAMNAEGPFIPLFQPSAVVAGAKQLGPLDYNPLWTVDLTTLR</sequence>
<gene>
    <name evidence="7" type="ORF">GCM10017559_43680</name>
</gene>
<accession>A0ABN3Y2W5</accession>